<dbReference type="InterPro" id="IPR036895">
    <property type="entry name" value="Uracil-DNA_glycosylase-like_sf"/>
</dbReference>
<evidence type="ECO:0000313" key="15">
    <source>
        <dbReference type="Proteomes" id="UP000003973"/>
    </source>
</evidence>
<keyword evidence="10" id="KW-0411">Iron-sulfur</keyword>
<dbReference type="PANTHER" id="PTHR33693">
    <property type="entry name" value="TYPE-5 URACIL-DNA GLYCOSYLASE"/>
    <property type="match status" value="1"/>
</dbReference>
<dbReference type="Proteomes" id="UP000003973">
    <property type="component" value="Unassembled WGS sequence"/>
</dbReference>
<dbReference type="GO" id="GO:0006281">
    <property type="term" value="P:DNA repair"/>
    <property type="evidence" value="ECO:0007669"/>
    <property type="project" value="UniProtKB-KW"/>
</dbReference>
<evidence type="ECO:0000256" key="3">
    <source>
        <dbReference type="ARBA" id="ARBA00012030"/>
    </source>
</evidence>
<keyword evidence="6" id="KW-0479">Metal-binding</keyword>
<evidence type="ECO:0000256" key="4">
    <source>
        <dbReference type="ARBA" id="ARBA00019403"/>
    </source>
</evidence>
<dbReference type="PANTHER" id="PTHR33693:SF1">
    <property type="entry name" value="TYPE-4 URACIL-DNA GLYCOSYLASE"/>
    <property type="match status" value="1"/>
</dbReference>
<dbReference type="AlphaFoldDB" id="C3X2T7"/>
<comment type="catalytic activity">
    <reaction evidence="1">
        <text>Hydrolyzes single-stranded DNA or mismatched double-stranded DNA and polynucleotides, releasing free uracil.</text>
        <dbReference type="EC" id="3.2.2.27"/>
    </reaction>
</comment>
<dbReference type="RefSeq" id="WP_005876585.1">
    <property type="nucleotide sequence ID" value="NZ_CABMNL010000001.1"/>
</dbReference>
<dbReference type="Gene3D" id="3.40.470.10">
    <property type="entry name" value="Uracil-DNA glycosylase-like domain"/>
    <property type="match status" value="1"/>
</dbReference>
<feature type="domain" description="Uracil-DNA glycosylase-like" evidence="13">
    <location>
        <begin position="146"/>
        <end position="303"/>
    </location>
</feature>
<evidence type="ECO:0000256" key="10">
    <source>
        <dbReference type="ARBA" id="ARBA00023014"/>
    </source>
</evidence>
<organism evidence="14 15">
    <name type="scientific">Oxalobacter paraformigenes</name>
    <dbReference type="NCBI Taxonomy" id="556268"/>
    <lineage>
        <taxon>Bacteria</taxon>
        <taxon>Pseudomonadati</taxon>
        <taxon>Pseudomonadota</taxon>
        <taxon>Betaproteobacteria</taxon>
        <taxon>Burkholderiales</taxon>
        <taxon>Oxalobacteraceae</taxon>
        <taxon>Oxalobacter</taxon>
    </lineage>
</organism>
<gene>
    <name evidence="14" type="ORF">OFAG_00676</name>
</gene>
<keyword evidence="5" id="KW-0004">4Fe-4S</keyword>
<dbReference type="SUPFAM" id="SSF52141">
    <property type="entry name" value="Uracil-DNA glycosylase-like"/>
    <property type="match status" value="1"/>
</dbReference>
<evidence type="ECO:0000256" key="11">
    <source>
        <dbReference type="ARBA" id="ARBA00023204"/>
    </source>
</evidence>
<evidence type="ECO:0000256" key="12">
    <source>
        <dbReference type="SAM" id="MobiDB-lite"/>
    </source>
</evidence>
<keyword evidence="7" id="KW-0227">DNA damage</keyword>
<dbReference type="GO" id="GO:0051539">
    <property type="term" value="F:4 iron, 4 sulfur cluster binding"/>
    <property type="evidence" value="ECO:0007669"/>
    <property type="project" value="UniProtKB-KW"/>
</dbReference>
<dbReference type="InterPro" id="IPR005273">
    <property type="entry name" value="Ura-DNA_glyco_family4"/>
</dbReference>
<reference evidence="14" key="1">
    <citation type="submission" date="2011-10" db="EMBL/GenBank/DDBJ databases">
        <title>The Genome Sequence of Oxalobacter formigenes HOxBLS.</title>
        <authorList>
            <consortium name="The Broad Institute Genome Sequencing Platform"/>
            <person name="Earl A."/>
            <person name="Ward D."/>
            <person name="Feldgarden M."/>
            <person name="Gevers D."/>
            <person name="Allison M.J."/>
            <person name="Humphrey S."/>
            <person name="Young S.K."/>
            <person name="Zeng Q."/>
            <person name="Gargeya S."/>
            <person name="Fitzgerald M."/>
            <person name="Haas B."/>
            <person name="Abouelleil A."/>
            <person name="Alvarado L."/>
            <person name="Arachchi H.M."/>
            <person name="Berlin A."/>
            <person name="Brown A."/>
            <person name="Chapman S.B."/>
            <person name="Chen Z."/>
            <person name="Dunbar C."/>
            <person name="Freedman E."/>
            <person name="Gearin G."/>
            <person name="Goldberg J."/>
            <person name="Griggs A."/>
            <person name="Gujja S."/>
            <person name="Heiman D."/>
            <person name="Howarth C."/>
            <person name="Larson L."/>
            <person name="Lui A."/>
            <person name="MacDonald P.J.P."/>
            <person name="Montmayeur A."/>
            <person name="Murphy C."/>
            <person name="Neiman D."/>
            <person name="Pearson M."/>
            <person name="Priest M."/>
            <person name="Roberts A."/>
            <person name="Saif S."/>
            <person name="Shea T."/>
            <person name="Shenoy N."/>
            <person name="Sisk P."/>
            <person name="Stolte C."/>
            <person name="Sykes S."/>
            <person name="Wortman J."/>
            <person name="Nusbaum C."/>
            <person name="Birren B."/>
        </authorList>
    </citation>
    <scope>NUCLEOTIDE SEQUENCE [LARGE SCALE GENOMIC DNA]</scope>
    <source>
        <strain evidence="14">HOxBLS</strain>
    </source>
</reference>
<dbReference type="HOGENOM" id="CLU_044815_1_0_4"/>
<evidence type="ECO:0000256" key="5">
    <source>
        <dbReference type="ARBA" id="ARBA00022485"/>
    </source>
</evidence>
<dbReference type="EMBL" id="ACDP02000023">
    <property type="protein sequence ID" value="EEO27523.1"/>
    <property type="molecule type" value="Genomic_DNA"/>
</dbReference>
<evidence type="ECO:0000256" key="7">
    <source>
        <dbReference type="ARBA" id="ARBA00022763"/>
    </source>
</evidence>
<dbReference type="Pfam" id="PF03167">
    <property type="entry name" value="UDG"/>
    <property type="match status" value="1"/>
</dbReference>
<dbReference type="GO" id="GO:0046872">
    <property type="term" value="F:metal ion binding"/>
    <property type="evidence" value="ECO:0007669"/>
    <property type="project" value="UniProtKB-KW"/>
</dbReference>
<dbReference type="SMART" id="SM00987">
    <property type="entry name" value="UreE_C"/>
    <property type="match status" value="1"/>
</dbReference>
<evidence type="ECO:0000256" key="8">
    <source>
        <dbReference type="ARBA" id="ARBA00022801"/>
    </source>
</evidence>
<dbReference type="eggNOG" id="COG1573">
    <property type="taxonomic scope" value="Bacteria"/>
</dbReference>
<keyword evidence="11" id="KW-0234">DNA repair</keyword>
<dbReference type="GO" id="GO:0004844">
    <property type="term" value="F:uracil DNA N-glycosylase activity"/>
    <property type="evidence" value="ECO:0007669"/>
    <property type="project" value="UniProtKB-EC"/>
</dbReference>
<evidence type="ECO:0000256" key="2">
    <source>
        <dbReference type="ARBA" id="ARBA00006521"/>
    </source>
</evidence>
<comment type="caution">
    <text evidence="14">The sequence shown here is derived from an EMBL/GenBank/DDBJ whole genome shotgun (WGS) entry which is preliminary data.</text>
</comment>
<evidence type="ECO:0000256" key="1">
    <source>
        <dbReference type="ARBA" id="ARBA00001400"/>
    </source>
</evidence>
<keyword evidence="15" id="KW-1185">Reference proteome</keyword>
<dbReference type="CDD" id="cd10030">
    <property type="entry name" value="UDG-F4_TTUDGA_SPO1dp_like"/>
    <property type="match status" value="1"/>
</dbReference>
<comment type="similarity">
    <text evidence="2">Belongs to the uracil-DNA glycosylase (UDG) superfamily. Type 4 (UDGa) family.</text>
</comment>
<dbReference type="InterPro" id="IPR005122">
    <property type="entry name" value="Uracil-DNA_glycosylase-like"/>
</dbReference>
<feature type="region of interest" description="Disordered" evidence="12">
    <location>
        <begin position="37"/>
        <end position="81"/>
    </location>
</feature>
<dbReference type="EC" id="3.2.2.27" evidence="3"/>
<evidence type="ECO:0000313" key="14">
    <source>
        <dbReference type="EMBL" id="EEO27523.1"/>
    </source>
</evidence>
<keyword evidence="9" id="KW-0408">Iron</keyword>
<dbReference type="SMART" id="SM00986">
    <property type="entry name" value="UDG"/>
    <property type="match status" value="1"/>
</dbReference>
<accession>C3X2T7</accession>
<sequence length="317" mass="34845">MSELDEKTRERYLKEMGITIWTLRDAAPAADTLSVTPDTAIDTRALMPPEAEPARKPSRPEKTPASGPGLPEDFPAMLPPEAFGDDFPPPPASGTGFPAFDVADAATASALSAETAAGPDSWEKLLGEIGHCERCHLCKTRNKVVPGIGDREADWLFIGEGPGFHEDRQGEPFVGRSGKLLDAMMAAMRMKRGENVYIANIVKCRASNESGKDRQPTEEEAAICMPYLERQIDLIRPKIMVALGKTAAVALLNTGRDVSLGSLRNREHFFRTGGRKIPLVVTYHPSYLLRTPGGKKQAWQDLCRALDIYDEEKKREE</sequence>
<evidence type="ECO:0000256" key="9">
    <source>
        <dbReference type="ARBA" id="ARBA00023004"/>
    </source>
</evidence>
<feature type="compositionally biased region" description="Basic and acidic residues" evidence="12">
    <location>
        <begin position="52"/>
        <end position="62"/>
    </location>
</feature>
<protein>
    <recommendedName>
        <fullName evidence="4">Type-4 uracil-DNA glycosylase</fullName>
        <ecNumber evidence="3">3.2.2.27</ecNumber>
    </recommendedName>
</protein>
<dbReference type="NCBIfam" id="TIGR00758">
    <property type="entry name" value="UDG_fam4"/>
    <property type="match status" value="1"/>
</dbReference>
<dbReference type="InterPro" id="IPR051536">
    <property type="entry name" value="UDG_Type-4/5"/>
</dbReference>
<proteinExistence type="inferred from homology"/>
<evidence type="ECO:0000256" key="6">
    <source>
        <dbReference type="ARBA" id="ARBA00022723"/>
    </source>
</evidence>
<evidence type="ECO:0000259" key="13">
    <source>
        <dbReference type="SMART" id="SM00986"/>
    </source>
</evidence>
<name>C3X2T7_9BURK</name>
<keyword evidence="8" id="KW-0378">Hydrolase</keyword>